<feature type="transmembrane region" description="Helical" evidence="1">
    <location>
        <begin position="127"/>
        <end position="147"/>
    </location>
</feature>
<sequence length="387" mass="44830">MNTNYILSKKTKQVFLSISVIGSLLIALSFLLENPDNKQVWMNVLLNNLYFLFLSLFGALFIALHKIAHSGWHVSLKRIPEALSTFLPYSAALMFLLIFGMHDLYHWSHHDLHDPIIKGKSAYLNLPFFFIRMAVYFAGWIGLSYLLRKNSISQDLSDNYKFHKQGRILAALFMAFFAISSSTMTWDWIMSVDPHWYSTLFGWYVFIGLFVSGIAAFILIIALLKSQGYIDFVNKEHLHDLGKYLFGFSIFWMYLWFFQYMLIWYSHIPEETVYFAQRLNGFPILFFAILVLNFVFPFLALMTRNSKRNIKWLAMVAAVVLIGQWLNIYLMLSPGILGETAQIGLIEIGSACLYLGGFLFVVFNALSKKPLLCKNDPFLEESFHYET</sequence>
<protein>
    <submittedName>
        <fullName evidence="2">Quinol:cytochrome C oxidoreductase</fullName>
    </submittedName>
</protein>
<keyword evidence="1" id="KW-0812">Transmembrane</keyword>
<dbReference type="PANTHER" id="PTHR43044:SF1">
    <property type="entry name" value="QUINOL:CYTOCHROME C OXIDOREDUCTASE QUINONE-BINDING SUBUNIT 2"/>
    <property type="match status" value="1"/>
</dbReference>
<accession>A0A425Y3E8</accession>
<comment type="caution">
    <text evidence="2">The sequence shown here is derived from an EMBL/GenBank/DDBJ whole genome shotgun (WGS) entry which is preliminary data.</text>
</comment>
<feature type="transmembrane region" description="Helical" evidence="1">
    <location>
        <begin position="312"/>
        <end position="332"/>
    </location>
</feature>
<feature type="transmembrane region" description="Helical" evidence="1">
    <location>
        <begin position="244"/>
        <end position="262"/>
    </location>
</feature>
<name>A0A425Y3E8_9BACT</name>
<dbReference type="EMBL" id="QQWG01000005">
    <property type="protein sequence ID" value="RRG22569.1"/>
    <property type="molecule type" value="Genomic_DNA"/>
</dbReference>
<dbReference type="OrthoDB" id="140980at2"/>
<evidence type="ECO:0000313" key="3">
    <source>
        <dbReference type="Proteomes" id="UP000285794"/>
    </source>
</evidence>
<dbReference type="AlphaFoldDB" id="A0A425Y3E8"/>
<feature type="transmembrane region" description="Helical" evidence="1">
    <location>
        <begin position="14"/>
        <end position="32"/>
    </location>
</feature>
<keyword evidence="3" id="KW-1185">Reference proteome</keyword>
<feature type="transmembrane region" description="Helical" evidence="1">
    <location>
        <begin position="168"/>
        <end position="189"/>
    </location>
</feature>
<feature type="transmembrane region" description="Helical" evidence="1">
    <location>
        <begin position="282"/>
        <end position="300"/>
    </location>
</feature>
<feature type="transmembrane region" description="Helical" evidence="1">
    <location>
        <begin position="344"/>
        <end position="366"/>
    </location>
</feature>
<evidence type="ECO:0000256" key="1">
    <source>
        <dbReference type="SAM" id="Phobius"/>
    </source>
</evidence>
<keyword evidence="1" id="KW-0472">Membrane</keyword>
<proteinExistence type="predicted"/>
<organism evidence="2 3">
    <name type="scientific">Ancylomarina euxinus</name>
    <dbReference type="NCBI Taxonomy" id="2283627"/>
    <lineage>
        <taxon>Bacteria</taxon>
        <taxon>Pseudomonadati</taxon>
        <taxon>Bacteroidota</taxon>
        <taxon>Bacteroidia</taxon>
        <taxon>Marinilabiliales</taxon>
        <taxon>Marinifilaceae</taxon>
        <taxon>Ancylomarina</taxon>
    </lineage>
</organism>
<keyword evidence="1" id="KW-1133">Transmembrane helix</keyword>
<gene>
    <name evidence="2" type="ORF">DWB61_07085</name>
</gene>
<evidence type="ECO:0000313" key="2">
    <source>
        <dbReference type="EMBL" id="RRG22569.1"/>
    </source>
</evidence>
<dbReference type="PANTHER" id="PTHR43044">
    <property type="match status" value="1"/>
</dbReference>
<dbReference type="Proteomes" id="UP000285794">
    <property type="component" value="Unassembled WGS sequence"/>
</dbReference>
<reference evidence="2 3" key="1">
    <citation type="submission" date="2018-07" db="EMBL/GenBank/DDBJ databases">
        <title>Draft genome sequence of Ancylomarina sp. M1P.</title>
        <authorList>
            <person name="Yadav S."/>
            <person name="Villanueva L."/>
            <person name="Damste J.S.S."/>
        </authorList>
    </citation>
    <scope>NUCLEOTIDE SEQUENCE [LARGE SCALE GENOMIC DNA]</scope>
    <source>
        <strain evidence="2 3">M1P</strain>
    </source>
</reference>
<feature type="transmembrane region" description="Helical" evidence="1">
    <location>
        <begin position="86"/>
        <end position="107"/>
    </location>
</feature>
<feature type="transmembrane region" description="Helical" evidence="1">
    <location>
        <begin position="44"/>
        <end position="65"/>
    </location>
</feature>
<feature type="transmembrane region" description="Helical" evidence="1">
    <location>
        <begin position="201"/>
        <end position="224"/>
    </location>
</feature>
<dbReference type="RefSeq" id="WP_125030196.1">
    <property type="nucleotide sequence ID" value="NZ_JAPXVP010000001.1"/>
</dbReference>